<dbReference type="EMBL" id="CP096659">
    <property type="protein sequence ID" value="UPV76158.1"/>
    <property type="molecule type" value="Genomic_DNA"/>
</dbReference>
<dbReference type="GeneID" id="72185315"/>
<feature type="transmembrane region" description="Helical" evidence="5">
    <location>
        <begin position="233"/>
        <end position="252"/>
    </location>
</feature>
<sequence length="287" mass="30361">MSDASARLDPSADAEAFGYSRSAVAADLAAIAAVALVLVGVEVLLPPAVHARLAFDHAALDPHTLLTAAYVHADFGHLLNNLGGYVSLSLVTYLVCLQADRRAWFRRTFPVFLLLLPVAVNLTSYVILETRFPGASPVSRGFSGVVAGFGGFLLAAVAVHLRRSYSRETVFFVGQFAVLLLLGELLWIYAGRVSLLEGGAVALGLALAVSGIVSRAHGRTYGDAYFRQVGLDLLYVALVFALLVWLVYGLFPADPTADGTFTNIFAHGAGFVEGGLLAALTLVSVRP</sequence>
<dbReference type="InterPro" id="IPR035952">
    <property type="entry name" value="Rhomboid-like_sf"/>
</dbReference>
<feature type="transmembrane region" description="Helical" evidence="5">
    <location>
        <begin position="78"/>
        <end position="97"/>
    </location>
</feature>
<evidence type="ECO:0000256" key="4">
    <source>
        <dbReference type="ARBA" id="ARBA00023136"/>
    </source>
</evidence>
<evidence type="ECO:0000256" key="1">
    <source>
        <dbReference type="ARBA" id="ARBA00004141"/>
    </source>
</evidence>
<dbReference type="Gene3D" id="1.20.1540.10">
    <property type="entry name" value="Rhomboid-like"/>
    <property type="match status" value="1"/>
</dbReference>
<dbReference type="Proteomes" id="UP000830729">
    <property type="component" value="Chromosome"/>
</dbReference>
<evidence type="ECO:0000313" key="7">
    <source>
        <dbReference type="Proteomes" id="UP000830729"/>
    </source>
</evidence>
<feature type="transmembrane region" description="Helical" evidence="5">
    <location>
        <begin position="195"/>
        <end position="213"/>
    </location>
</feature>
<evidence type="ECO:0008006" key="8">
    <source>
        <dbReference type="Google" id="ProtNLM"/>
    </source>
</evidence>
<feature type="transmembrane region" description="Helical" evidence="5">
    <location>
        <begin position="264"/>
        <end position="285"/>
    </location>
</feature>
<feature type="transmembrane region" description="Helical" evidence="5">
    <location>
        <begin position="170"/>
        <end position="189"/>
    </location>
</feature>
<dbReference type="KEGG" id="halx:M0R89_08910"/>
<comment type="subcellular location">
    <subcellularLocation>
        <location evidence="1">Membrane</location>
        <topology evidence="1">Multi-pass membrane protein</topology>
    </subcellularLocation>
</comment>
<evidence type="ECO:0000256" key="2">
    <source>
        <dbReference type="ARBA" id="ARBA00022692"/>
    </source>
</evidence>
<accession>A0A8U0HZ06</accession>
<keyword evidence="7" id="KW-1185">Reference proteome</keyword>
<keyword evidence="2 5" id="KW-0812">Transmembrane</keyword>
<reference evidence="6 7" key="1">
    <citation type="submission" date="2022-04" db="EMBL/GenBank/DDBJ databases">
        <title>Diverse halophilic archaea isolated from saline environments.</title>
        <authorList>
            <person name="Cui H.-L."/>
        </authorList>
    </citation>
    <scope>NUCLEOTIDE SEQUENCE [LARGE SCALE GENOMIC DNA]</scope>
    <source>
        <strain evidence="6 7">XZYJT49</strain>
    </source>
</reference>
<protein>
    <recommendedName>
        <fullName evidence="8">Rhomboid family intramembrane serine protease</fullName>
    </recommendedName>
</protein>
<dbReference type="AlphaFoldDB" id="A0A8U0HZ06"/>
<evidence type="ECO:0000256" key="3">
    <source>
        <dbReference type="ARBA" id="ARBA00022989"/>
    </source>
</evidence>
<feature type="transmembrane region" description="Helical" evidence="5">
    <location>
        <begin position="109"/>
        <end position="128"/>
    </location>
</feature>
<name>A0A8U0HZ06_9EURY</name>
<proteinExistence type="predicted"/>
<evidence type="ECO:0000256" key="5">
    <source>
        <dbReference type="SAM" id="Phobius"/>
    </source>
</evidence>
<organism evidence="6 7">
    <name type="scientific">Halorussus limi</name>
    <dbReference type="NCBI Taxonomy" id="2938695"/>
    <lineage>
        <taxon>Archaea</taxon>
        <taxon>Methanobacteriati</taxon>
        <taxon>Methanobacteriota</taxon>
        <taxon>Stenosarchaea group</taxon>
        <taxon>Halobacteria</taxon>
        <taxon>Halobacteriales</taxon>
        <taxon>Haladaptataceae</taxon>
        <taxon>Halorussus</taxon>
    </lineage>
</organism>
<feature type="transmembrane region" description="Helical" evidence="5">
    <location>
        <begin position="140"/>
        <end position="158"/>
    </location>
</feature>
<dbReference type="SUPFAM" id="SSF144091">
    <property type="entry name" value="Rhomboid-like"/>
    <property type="match status" value="1"/>
</dbReference>
<evidence type="ECO:0000313" key="6">
    <source>
        <dbReference type="EMBL" id="UPV76158.1"/>
    </source>
</evidence>
<gene>
    <name evidence="6" type="ORF">M0R89_08910</name>
</gene>
<keyword evidence="3 5" id="KW-1133">Transmembrane helix</keyword>
<dbReference type="GO" id="GO:0016020">
    <property type="term" value="C:membrane"/>
    <property type="evidence" value="ECO:0007669"/>
    <property type="project" value="UniProtKB-SubCell"/>
</dbReference>
<keyword evidence="4 5" id="KW-0472">Membrane</keyword>
<feature type="transmembrane region" description="Helical" evidence="5">
    <location>
        <begin position="24"/>
        <end position="45"/>
    </location>
</feature>
<dbReference type="RefSeq" id="WP_248652193.1">
    <property type="nucleotide sequence ID" value="NZ_CP096659.1"/>
</dbReference>